<dbReference type="AlphaFoldDB" id="A0A2T8FBB6"/>
<feature type="compositionally biased region" description="Polar residues" evidence="1">
    <location>
        <begin position="7"/>
        <end position="20"/>
    </location>
</feature>
<protein>
    <submittedName>
        <fullName evidence="2">Uncharacterized protein</fullName>
    </submittedName>
</protein>
<gene>
    <name evidence="2" type="ORF">DDE18_11650</name>
</gene>
<dbReference type="EMBL" id="QDGZ01000004">
    <property type="protein sequence ID" value="PVG82983.1"/>
    <property type="molecule type" value="Genomic_DNA"/>
</dbReference>
<feature type="region of interest" description="Disordered" evidence="1">
    <location>
        <begin position="1"/>
        <end position="36"/>
    </location>
</feature>
<feature type="region of interest" description="Disordered" evidence="1">
    <location>
        <begin position="65"/>
        <end position="107"/>
    </location>
</feature>
<dbReference type="Proteomes" id="UP000246018">
    <property type="component" value="Unassembled WGS sequence"/>
</dbReference>
<organism evidence="2 3">
    <name type="scientific">Nocardioides gansuensis</name>
    <dbReference type="NCBI Taxonomy" id="2138300"/>
    <lineage>
        <taxon>Bacteria</taxon>
        <taxon>Bacillati</taxon>
        <taxon>Actinomycetota</taxon>
        <taxon>Actinomycetes</taxon>
        <taxon>Propionibacteriales</taxon>
        <taxon>Nocardioidaceae</taxon>
        <taxon>Nocardioides</taxon>
    </lineage>
</organism>
<reference evidence="2 3" key="1">
    <citation type="submission" date="2018-04" db="EMBL/GenBank/DDBJ databases">
        <title>Genome of Nocardioides gansuensis WSJ-1.</title>
        <authorList>
            <person name="Wu S."/>
            <person name="Wang G."/>
        </authorList>
    </citation>
    <scope>NUCLEOTIDE SEQUENCE [LARGE SCALE GENOMIC DNA]</scope>
    <source>
        <strain evidence="2 3">WSJ-1</strain>
    </source>
</reference>
<keyword evidence="3" id="KW-1185">Reference proteome</keyword>
<name>A0A2T8FBB6_9ACTN</name>
<accession>A0A2T8FBB6</accession>
<sequence>MRAWASTVCQAPTPTGTSARPAQAWPRGASGEESQTYAAPAVPPVACTATAADWVATESIRTTGPDAVPLAGGTRPTLRRPRGAAPGPRLMRTCGAEEAPKNESHGT</sequence>
<evidence type="ECO:0000313" key="3">
    <source>
        <dbReference type="Proteomes" id="UP000246018"/>
    </source>
</evidence>
<evidence type="ECO:0000256" key="1">
    <source>
        <dbReference type="SAM" id="MobiDB-lite"/>
    </source>
</evidence>
<evidence type="ECO:0000313" key="2">
    <source>
        <dbReference type="EMBL" id="PVG82983.1"/>
    </source>
</evidence>
<feature type="compositionally biased region" description="Basic and acidic residues" evidence="1">
    <location>
        <begin position="98"/>
        <end position="107"/>
    </location>
</feature>
<comment type="caution">
    <text evidence="2">The sequence shown here is derived from an EMBL/GenBank/DDBJ whole genome shotgun (WGS) entry which is preliminary data.</text>
</comment>
<proteinExistence type="predicted"/>